<protein>
    <recommendedName>
        <fullName evidence="2">F-box associated beta-propeller type 1 domain-containing protein</fullName>
    </recommendedName>
</protein>
<feature type="transmembrane region" description="Helical" evidence="1">
    <location>
        <begin position="18"/>
        <end position="36"/>
    </location>
</feature>
<dbReference type="AlphaFoldDB" id="A0A7N2LHA4"/>
<dbReference type="Proteomes" id="UP000594261">
    <property type="component" value="Chromosome 4"/>
</dbReference>
<evidence type="ECO:0000313" key="4">
    <source>
        <dbReference type="Proteomes" id="UP000594261"/>
    </source>
</evidence>
<keyword evidence="1" id="KW-0812">Transmembrane</keyword>
<dbReference type="InterPro" id="IPR011043">
    <property type="entry name" value="Gal_Oxase/kelch_b-propeller"/>
</dbReference>
<feature type="domain" description="F-box associated beta-propeller type 1" evidence="2">
    <location>
        <begin position="151"/>
        <end position="377"/>
    </location>
</feature>
<keyword evidence="1" id="KW-1133">Transmembrane helix</keyword>
<evidence type="ECO:0000259" key="2">
    <source>
        <dbReference type="Pfam" id="PF07734"/>
    </source>
</evidence>
<dbReference type="FunCoup" id="A0A7N2LHA4">
    <property type="interactions" value="2"/>
</dbReference>
<reference evidence="3 4" key="1">
    <citation type="journal article" date="2016" name="G3 (Bethesda)">
        <title>First Draft Assembly and Annotation of the Genome of a California Endemic Oak Quercus lobata Nee (Fagaceae).</title>
        <authorList>
            <person name="Sork V.L."/>
            <person name="Fitz-Gibbon S.T."/>
            <person name="Puiu D."/>
            <person name="Crepeau M."/>
            <person name="Gugger P.F."/>
            <person name="Sherman R."/>
            <person name="Stevens K."/>
            <person name="Langley C.H."/>
            <person name="Pellegrini M."/>
            <person name="Salzberg S.L."/>
        </authorList>
    </citation>
    <scope>NUCLEOTIDE SEQUENCE [LARGE SCALE GENOMIC DNA]</scope>
    <source>
        <strain evidence="3 4">cv. SW786</strain>
    </source>
</reference>
<dbReference type="PANTHER" id="PTHR31672">
    <property type="entry name" value="BNACNNG10540D PROTEIN"/>
    <property type="match status" value="1"/>
</dbReference>
<dbReference type="EnsemblPlants" id="QL04p045027:mrna">
    <property type="protein sequence ID" value="QL04p045027:mrna:CDS:1"/>
    <property type="gene ID" value="QL04p045027"/>
</dbReference>
<reference evidence="3" key="2">
    <citation type="submission" date="2021-01" db="UniProtKB">
        <authorList>
            <consortium name="EnsemblPlants"/>
        </authorList>
    </citation>
    <scope>IDENTIFICATION</scope>
</reference>
<keyword evidence="1" id="KW-0472">Membrane</keyword>
<dbReference type="Pfam" id="PF07734">
    <property type="entry name" value="FBA_1"/>
    <property type="match status" value="1"/>
</dbReference>
<evidence type="ECO:0000313" key="3">
    <source>
        <dbReference type="EnsemblPlants" id="QL04p045027:mrna:CDS:1"/>
    </source>
</evidence>
<sequence>MKTESRILFYEKLNVQEIFPFSFICFLVGILIIFGLRFPNLIKGKKTPLKHLPYDIVLNILTRPPVKLVMRLSCVSKSLDSSIISPHFISTHLNNINNKDDEDDDDHHYLIHMPASPPRTRSINRSICTVALDRTFDGISEVRIPSDFSSNVADIIGSCNGLLCLVDYTNNIYLWNHSIRKFKKLPRTCLKNLNYATLGFAYHSQNNDYKVVRISSTSWLPTLPLPLSEIEVYTLSSDSWGRVGIDFTTNGVFFNKNNLLTTPLVSGALHWMAVKSEGEEIRDCEMIISFDVNSEEFRKLAQPHGSIDDNTINECLASFKGKLAFITYGHSEQLGFQHSIWVMREYGVVESWNKLFVLPFETPSYCVAFTEYGSLLIFMDLCTALENGKFQFLLIDTETRQEKRDPDIQYISTVAAFMESLVLLDGANVVSY</sequence>
<name>A0A7N2LHA4_QUELO</name>
<dbReference type="InterPro" id="IPR017451">
    <property type="entry name" value="F-box-assoc_interact_dom"/>
</dbReference>
<dbReference type="NCBIfam" id="TIGR01640">
    <property type="entry name" value="F_box_assoc_1"/>
    <property type="match status" value="1"/>
</dbReference>
<dbReference type="Gramene" id="QL04p045027:mrna">
    <property type="protein sequence ID" value="QL04p045027:mrna:CDS:1"/>
    <property type="gene ID" value="QL04p045027"/>
</dbReference>
<dbReference type="InParanoid" id="A0A7N2LHA4"/>
<keyword evidence="4" id="KW-1185">Reference proteome</keyword>
<dbReference type="PANTHER" id="PTHR31672:SF13">
    <property type="entry name" value="F-BOX PROTEIN CPR30-LIKE"/>
    <property type="match status" value="1"/>
</dbReference>
<dbReference type="SUPFAM" id="SSF50965">
    <property type="entry name" value="Galactose oxidase, central domain"/>
    <property type="match status" value="1"/>
</dbReference>
<accession>A0A7N2LHA4</accession>
<dbReference type="SUPFAM" id="SSF81383">
    <property type="entry name" value="F-box domain"/>
    <property type="match status" value="1"/>
</dbReference>
<proteinExistence type="predicted"/>
<dbReference type="EMBL" id="LRBV02000004">
    <property type="status" value="NOT_ANNOTATED_CDS"/>
    <property type="molecule type" value="Genomic_DNA"/>
</dbReference>
<dbReference type="InterPro" id="IPR006527">
    <property type="entry name" value="F-box-assoc_dom_typ1"/>
</dbReference>
<dbReference type="InterPro" id="IPR036047">
    <property type="entry name" value="F-box-like_dom_sf"/>
</dbReference>
<evidence type="ECO:0000256" key="1">
    <source>
        <dbReference type="SAM" id="Phobius"/>
    </source>
</evidence>
<dbReference type="InterPro" id="IPR050796">
    <property type="entry name" value="SCF_F-box_component"/>
</dbReference>
<organism evidence="3 4">
    <name type="scientific">Quercus lobata</name>
    <name type="common">Valley oak</name>
    <dbReference type="NCBI Taxonomy" id="97700"/>
    <lineage>
        <taxon>Eukaryota</taxon>
        <taxon>Viridiplantae</taxon>
        <taxon>Streptophyta</taxon>
        <taxon>Embryophyta</taxon>
        <taxon>Tracheophyta</taxon>
        <taxon>Spermatophyta</taxon>
        <taxon>Magnoliopsida</taxon>
        <taxon>eudicotyledons</taxon>
        <taxon>Gunneridae</taxon>
        <taxon>Pentapetalae</taxon>
        <taxon>rosids</taxon>
        <taxon>fabids</taxon>
        <taxon>Fagales</taxon>
        <taxon>Fagaceae</taxon>
        <taxon>Quercus</taxon>
    </lineage>
</organism>
<dbReference type="OMA" id="CEMIISF"/>